<name>A0A4Y2G923_ARAVE</name>
<evidence type="ECO:0000313" key="2">
    <source>
        <dbReference type="Proteomes" id="UP000499080"/>
    </source>
</evidence>
<keyword evidence="2" id="KW-1185">Reference proteome</keyword>
<reference evidence="1 2" key="1">
    <citation type="journal article" date="2019" name="Sci. Rep.">
        <title>Orb-weaving spider Araneus ventricosus genome elucidates the spidroin gene catalogue.</title>
        <authorList>
            <person name="Kono N."/>
            <person name="Nakamura H."/>
            <person name="Ohtoshi R."/>
            <person name="Moran D.A.P."/>
            <person name="Shinohara A."/>
            <person name="Yoshida Y."/>
            <person name="Fujiwara M."/>
            <person name="Mori M."/>
            <person name="Tomita M."/>
            <person name="Arakawa K."/>
        </authorList>
    </citation>
    <scope>NUCLEOTIDE SEQUENCE [LARGE SCALE GENOMIC DNA]</scope>
</reference>
<evidence type="ECO:0000313" key="1">
    <source>
        <dbReference type="EMBL" id="GBM49205.1"/>
    </source>
</evidence>
<comment type="caution">
    <text evidence="1">The sequence shown here is derived from an EMBL/GenBank/DDBJ whole genome shotgun (WGS) entry which is preliminary data.</text>
</comment>
<protein>
    <submittedName>
        <fullName evidence="1">Uncharacterized protein</fullName>
    </submittedName>
</protein>
<accession>A0A4Y2G923</accession>
<proteinExistence type="predicted"/>
<sequence length="139" mass="16125">MFESLFGETPCLRRFKVVDLHPPMFLLPHTADFRFYFQYDLASSRSSNLGRSFVFHLASQRGPQKDRTPPHVPVPEAIAATEPVEWTWDTSKGHPAIPIRLQTNRNFISAIHLHQFSWVSTLTKDYPFPCSKNLEIEQR</sequence>
<organism evidence="1 2">
    <name type="scientific">Araneus ventricosus</name>
    <name type="common">Orbweaver spider</name>
    <name type="synonym">Epeira ventricosa</name>
    <dbReference type="NCBI Taxonomy" id="182803"/>
    <lineage>
        <taxon>Eukaryota</taxon>
        <taxon>Metazoa</taxon>
        <taxon>Ecdysozoa</taxon>
        <taxon>Arthropoda</taxon>
        <taxon>Chelicerata</taxon>
        <taxon>Arachnida</taxon>
        <taxon>Araneae</taxon>
        <taxon>Araneomorphae</taxon>
        <taxon>Entelegynae</taxon>
        <taxon>Araneoidea</taxon>
        <taxon>Araneidae</taxon>
        <taxon>Araneus</taxon>
    </lineage>
</organism>
<dbReference type="AlphaFoldDB" id="A0A4Y2G923"/>
<gene>
    <name evidence="1" type="ORF">AVEN_103815_1</name>
</gene>
<dbReference type="EMBL" id="BGPR01001243">
    <property type="protein sequence ID" value="GBM49205.1"/>
    <property type="molecule type" value="Genomic_DNA"/>
</dbReference>
<dbReference type="Proteomes" id="UP000499080">
    <property type="component" value="Unassembled WGS sequence"/>
</dbReference>